<name>A0ABQ3L0I7_9ALTE</name>
<keyword evidence="1" id="KW-0812">Transmembrane</keyword>
<dbReference type="Proteomes" id="UP000659697">
    <property type="component" value="Unassembled WGS sequence"/>
</dbReference>
<feature type="transmembrane region" description="Helical" evidence="1">
    <location>
        <begin position="123"/>
        <end position="147"/>
    </location>
</feature>
<feature type="transmembrane region" description="Helical" evidence="1">
    <location>
        <begin position="90"/>
        <end position="111"/>
    </location>
</feature>
<keyword evidence="3" id="KW-1185">Reference proteome</keyword>
<dbReference type="PANTHER" id="PTHR40031:SF1">
    <property type="entry name" value="MEMBRANE-BOUND METAL-DEPENDENT HYDROLASE"/>
    <property type="match status" value="1"/>
</dbReference>
<sequence>MDSLSQIALGSAVAVAVMGRQTSVKKAALWGAIAGTLPDLDVLIDYGDDLSNMVQHRGFSHSLFYLTLVSPLLALLICKVHGEMAHYKRWLMAILLVLLTHPLLDTMTIYGTQLALPFSNYPFGIGSIFIIDPLYTLPLLVGLAWVLLKGRRSLAANTAGLVFSSCYLLWSVAAQQHVIQAAQQQLSATQHNQVLVTPTAMNTLLWRVLVMTDTAYYEGFYSILEKNTEITFKAYPLDQKLYRQYQLHPNVQTLAAFTHGFYAIAREQEQVVVTDLRMGQQQNYAFSFVVPEQADMNTQRLPRELQLTDTLSWVWRTLRGQHTAGLNQLPHNLTSQVPAVDCRRPAAVQCNSH</sequence>
<comment type="caution">
    <text evidence="2">The sequence shown here is derived from an EMBL/GenBank/DDBJ whole genome shotgun (WGS) entry which is preliminary data.</text>
</comment>
<proteinExistence type="predicted"/>
<dbReference type="InterPro" id="IPR053170">
    <property type="entry name" value="Transcription_regulator"/>
</dbReference>
<dbReference type="InterPro" id="IPR007404">
    <property type="entry name" value="YdjM-like"/>
</dbReference>
<reference evidence="3" key="1">
    <citation type="journal article" date="2019" name="Int. J. Syst. Evol. Microbiol.">
        <title>The Global Catalogue of Microorganisms (GCM) 10K type strain sequencing project: providing services to taxonomists for standard genome sequencing and annotation.</title>
        <authorList>
            <consortium name="The Broad Institute Genomics Platform"/>
            <consortium name="The Broad Institute Genome Sequencing Center for Infectious Disease"/>
            <person name="Wu L."/>
            <person name="Ma J."/>
        </authorList>
    </citation>
    <scope>NUCLEOTIDE SEQUENCE [LARGE SCALE GENOMIC DNA]</scope>
    <source>
        <strain evidence="3">CGMCC 1.7003</strain>
    </source>
</reference>
<accession>A0ABQ3L0I7</accession>
<protein>
    <submittedName>
        <fullName evidence="2">Membrane protein</fullName>
    </submittedName>
</protein>
<organism evidence="2 3">
    <name type="scientific">Alishewanella longhuensis</name>
    <dbReference type="NCBI Taxonomy" id="1091037"/>
    <lineage>
        <taxon>Bacteria</taxon>
        <taxon>Pseudomonadati</taxon>
        <taxon>Pseudomonadota</taxon>
        <taxon>Gammaproteobacteria</taxon>
        <taxon>Alteromonadales</taxon>
        <taxon>Alteromonadaceae</taxon>
        <taxon>Alishewanella</taxon>
    </lineage>
</organism>
<dbReference type="PANTHER" id="PTHR40031">
    <property type="entry name" value="HYPOTHETICAL MEMBRANE SPANNING PROTEIN"/>
    <property type="match status" value="1"/>
</dbReference>
<gene>
    <name evidence="2" type="ORF">GCM10010919_27170</name>
</gene>
<keyword evidence="1" id="KW-1133">Transmembrane helix</keyword>
<evidence type="ECO:0000313" key="3">
    <source>
        <dbReference type="Proteomes" id="UP000659697"/>
    </source>
</evidence>
<dbReference type="RefSeq" id="WP_189433566.1">
    <property type="nucleotide sequence ID" value="NZ_BNAO01000007.1"/>
</dbReference>
<dbReference type="Pfam" id="PF04307">
    <property type="entry name" value="YdjM"/>
    <property type="match status" value="1"/>
</dbReference>
<dbReference type="EMBL" id="BNAO01000007">
    <property type="protein sequence ID" value="GHG73907.1"/>
    <property type="molecule type" value="Genomic_DNA"/>
</dbReference>
<evidence type="ECO:0000313" key="2">
    <source>
        <dbReference type="EMBL" id="GHG73907.1"/>
    </source>
</evidence>
<keyword evidence="1" id="KW-0472">Membrane</keyword>
<feature type="transmembrane region" description="Helical" evidence="1">
    <location>
        <begin position="58"/>
        <end position="78"/>
    </location>
</feature>
<evidence type="ECO:0000256" key="1">
    <source>
        <dbReference type="SAM" id="Phobius"/>
    </source>
</evidence>
<feature type="transmembrane region" description="Helical" evidence="1">
    <location>
        <begin position="154"/>
        <end position="173"/>
    </location>
</feature>